<reference evidence="1" key="1">
    <citation type="submission" date="2015-11" db="EMBL/GenBank/DDBJ databases">
        <title>De novo transcriptome assembly of four potential Pierce s Disease insect vectors from Arizona vineyards.</title>
        <authorList>
            <person name="Tassone E.E."/>
        </authorList>
    </citation>
    <scope>NUCLEOTIDE SEQUENCE</scope>
</reference>
<gene>
    <name evidence="1" type="ORF">g.13285</name>
</gene>
<protein>
    <submittedName>
        <fullName evidence="1">Uncharacterized protein</fullName>
    </submittedName>
</protein>
<proteinExistence type="predicted"/>
<sequence length="314" mass="36688">MESGLKMFPDGSQQKLEAEQKLKKLSNESKIHLLKANTFYVRKRSSRLASQKSKERESIAMDFQKNLPTPNITTNDIYYKRQLTVIMFNIHVLSSGDSYFYGYDETIAGKGADEVASFLFDFVMCKLEPAVTELDIFCDSCAGQNKNWTIFRMAHYLVHHVKRLVKVNMVFPIRGHSYLECDRNMANVNQNKWIELPSDWFDEFISSRAKPSPYVVIEVDKSLVRKWTEHFEQLYSKKCPFKSRPIREFVVERKHPRLMQHRSTFNGHWDGDVVNKSGSVPREEDLLPQGEFLLPDPVYQGNEHYIAIFCIKLR</sequence>
<organism evidence="1">
    <name type="scientific">Graphocephala atropunctata</name>
    <dbReference type="NCBI Taxonomy" id="36148"/>
    <lineage>
        <taxon>Eukaryota</taxon>
        <taxon>Metazoa</taxon>
        <taxon>Ecdysozoa</taxon>
        <taxon>Arthropoda</taxon>
        <taxon>Hexapoda</taxon>
        <taxon>Insecta</taxon>
        <taxon>Pterygota</taxon>
        <taxon>Neoptera</taxon>
        <taxon>Paraneoptera</taxon>
        <taxon>Hemiptera</taxon>
        <taxon>Auchenorrhyncha</taxon>
        <taxon>Membracoidea</taxon>
        <taxon>Cicadellidae</taxon>
        <taxon>Cicadellinae</taxon>
        <taxon>Cicadellini</taxon>
        <taxon>Graphocephala</taxon>
    </lineage>
</organism>
<dbReference type="AlphaFoldDB" id="A0A1B6KE21"/>
<name>A0A1B6KE21_9HEMI</name>
<evidence type="ECO:0000313" key="1">
    <source>
        <dbReference type="EMBL" id="JAT09655.1"/>
    </source>
</evidence>
<accession>A0A1B6KE21</accession>
<dbReference type="EMBL" id="GEBQ01030322">
    <property type="protein sequence ID" value="JAT09655.1"/>
    <property type="molecule type" value="Transcribed_RNA"/>
</dbReference>
<dbReference type="PANTHER" id="PTHR34415">
    <property type="entry name" value="INTEGRASE CATALYTIC DOMAIN-CONTAINING PROTEIN"/>
    <property type="match status" value="1"/>
</dbReference>
<dbReference type="PANTHER" id="PTHR34415:SF1">
    <property type="entry name" value="INTEGRASE CATALYTIC DOMAIN-CONTAINING PROTEIN"/>
    <property type="match status" value="1"/>
</dbReference>